<protein>
    <submittedName>
        <fullName evidence="1">Uncharacterized protein</fullName>
    </submittedName>
</protein>
<gene>
    <name evidence="1" type="ORF">NMG93_03180</name>
</gene>
<name>A0A063YII0_9BACT</name>
<dbReference type="GeneID" id="75105483"/>
<dbReference type="EMBL" id="CP101127">
    <property type="protein sequence ID" value="UTO25848.1"/>
    <property type="molecule type" value="Genomic_DNA"/>
</dbReference>
<dbReference type="PROSITE" id="PS51257">
    <property type="entry name" value="PROKAR_LIPOPROTEIN"/>
    <property type="match status" value="1"/>
</dbReference>
<evidence type="ECO:0000313" key="1">
    <source>
        <dbReference type="EMBL" id="UTO25848.1"/>
    </source>
</evidence>
<sequence length="83" mass="9203">MNKKVKIILLSTVMTPPTIIPLLAASCANEDPESEIKQIKVSVTTLDKFAKDVTDSDIKITGYRPSVFKISQRTNQTVAIQLR</sequence>
<dbReference type="AlphaFoldDB" id="A0A063YII0"/>
<accession>A0A063YII0</accession>
<dbReference type="Proteomes" id="UP001059349">
    <property type="component" value="Chromosome"/>
</dbReference>
<proteinExistence type="predicted"/>
<reference evidence="1" key="1">
    <citation type="submission" date="2022-07" db="EMBL/GenBank/DDBJ databases">
        <title>Complete genome of Mycoplasma hyosynoviae B1.</title>
        <authorList>
            <person name="Spergser J."/>
        </authorList>
    </citation>
    <scope>NUCLEOTIDE SEQUENCE</scope>
    <source>
        <strain evidence="1">B1</strain>
    </source>
</reference>
<dbReference type="RefSeq" id="WP_036441630.1">
    <property type="nucleotide sequence ID" value="NZ_CP101127.1"/>
</dbReference>
<organism evidence="1 2">
    <name type="scientific">Metamycoplasma hyosynoviae</name>
    <dbReference type="NCBI Taxonomy" id="29559"/>
    <lineage>
        <taxon>Bacteria</taxon>
        <taxon>Bacillati</taxon>
        <taxon>Mycoplasmatota</taxon>
        <taxon>Mycoplasmoidales</taxon>
        <taxon>Metamycoplasmataceae</taxon>
        <taxon>Metamycoplasma</taxon>
    </lineage>
</organism>
<evidence type="ECO:0000313" key="2">
    <source>
        <dbReference type="Proteomes" id="UP001059349"/>
    </source>
</evidence>